<evidence type="ECO:0000256" key="5">
    <source>
        <dbReference type="ARBA" id="ARBA00023128"/>
    </source>
</evidence>
<comment type="similarity">
    <text evidence="2">Belongs to the PPR family. P subfamily.</text>
</comment>
<dbReference type="Proteomes" id="UP001420932">
    <property type="component" value="Unassembled WGS sequence"/>
</dbReference>
<dbReference type="NCBIfam" id="TIGR00756">
    <property type="entry name" value="PPR"/>
    <property type="match status" value="2"/>
</dbReference>
<dbReference type="PANTHER" id="PTHR45717:SF8">
    <property type="entry name" value="OS01G0301000 PROTEIN"/>
    <property type="match status" value="1"/>
</dbReference>
<organism evidence="8 9">
    <name type="scientific">Stephania yunnanensis</name>
    <dbReference type="NCBI Taxonomy" id="152371"/>
    <lineage>
        <taxon>Eukaryota</taxon>
        <taxon>Viridiplantae</taxon>
        <taxon>Streptophyta</taxon>
        <taxon>Embryophyta</taxon>
        <taxon>Tracheophyta</taxon>
        <taxon>Spermatophyta</taxon>
        <taxon>Magnoliopsida</taxon>
        <taxon>Ranunculales</taxon>
        <taxon>Menispermaceae</taxon>
        <taxon>Menispermoideae</taxon>
        <taxon>Cissampelideae</taxon>
        <taxon>Stephania</taxon>
    </lineage>
</organism>
<evidence type="ECO:0000256" key="3">
    <source>
        <dbReference type="ARBA" id="ARBA00022737"/>
    </source>
</evidence>
<keyword evidence="9" id="KW-1185">Reference proteome</keyword>
<protein>
    <recommendedName>
        <fullName evidence="10">Pentatricopeptide repeat-containing protein</fullName>
    </recommendedName>
</protein>
<comment type="caution">
    <text evidence="8">The sequence shown here is derived from an EMBL/GenBank/DDBJ whole genome shotgun (WGS) entry which is preliminary data.</text>
</comment>
<keyword evidence="3" id="KW-0677">Repeat</keyword>
<dbReference type="PANTHER" id="PTHR45717">
    <property type="entry name" value="OS12G0527900 PROTEIN"/>
    <property type="match status" value="1"/>
</dbReference>
<dbReference type="GO" id="GO:0003729">
    <property type="term" value="F:mRNA binding"/>
    <property type="evidence" value="ECO:0007669"/>
    <property type="project" value="UniProtKB-ARBA"/>
</dbReference>
<sequence length="537" mass="61386">MEAEPPRRRRGGCARRRPWRRARNEESEPELAVQEIVGAGGDGRERVEDSESVLERRKVGEEVRVGGLREAATQVQEVSSRARVGIIETDLGLGFTVFCIEKDCFFKPGRVGPIIIGVCRFVLMEWMEMRGTNLSYSDYAIRLDLLSKVKGLSSAEEYFDSLSASAKNNLTYGALLNCYCKEKMTEKALALFEKMKELNLVSSSLAYNNIMSLYMRIGQPEKILPLIQEMKERDLKPDTFTYNIWMQCYASLKDIAGVESIMKELQDGDGLKCDWTTYSNLAAIYVDAGDYERAESALKELEKNIKHSDRTPYHFLISLYTGTSNLSEVHRVWNSLKEAFPKPSNLSYLAMLQALAKLDDLEGLKKCYEEWESGLTSYDMRLTNTVLGVYLRKDMREEAEILGEDARRRGAGPNFRTHELFMDYYMRNRQADLALSCMETAVSKASENPKECKWKPTKERVNTFMSYFEEQKDADSAKAFCKMLKKINCLDVDAYCLLLRTYVAAGKVEPKMRRRIKKDGIEVNSELMSLLEIVCPE</sequence>
<evidence type="ECO:0000256" key="2">
    <source>
        <dbReference type="ARBA" id="ARBA00007626"/>
    </source>
</evidence>
<keyword evidence="5" id="KW-0496">Mitochondrion</keyword>
<comment type="subcellular location">
    <subcellularLocation>
        <location evidence="1">Mitochondrion</location>
    </subcellularLocation>
</comment>
<keyword evidence="4" id="KW-0809">Transit peptide</keyword>
<dbReference type="EMBL" id="JBBNAF010000013">
    <property type="protein sequence ID" value="KAK9086287.1"/>
    <property type="molecule type" value="Genomic_DNA"/>
</dbReference>
<dbReference type="PROSITE" id="PS51375">
    <property type="entry name" value="PPR"/>
    <property type="match status" value="2"/>
</dbReference>
<gene>
    <name evidence="8" type="ORF">Syun_028681</name>
</gene>
<feature type="repeat" description="PPR" evidence="6">
    <location>
        <begin position="168"/>
        <end position="202"/>
    </location>
</feature>
<evidence type="ECO:0000313" key="9">
    <source>
        <dbReference type="Proteomes" id="UP001420932"/>
    </source>
</evidence>
<feature type="repeat" description="PPR" evidence="6">
    <location>
        <begin position="203"/>
        <end position="237"/>
    </location>
</feature>
<evidence type="ECO:0000256" key="1">
    <source>
        <dbReference type="ARBA" id="ARBA00004173"/>
    </source>
</evidence>
<dbReference type="AlphaFoldDB" id="A0AAP0E7K4"/>
<evidence type="ECO:0000256" key="6">
    <source>
        <dbReference type="PROSITE-ProRule" id="PRU00708"/>
    </source>
</evidence>
<dbReference type="InterPro" id="IPR002885">
    <property type="entry name" value="PPR_rpt"/>
</dbReference>
<proteinExistence type="inferred from homology"/>
<name>A0AAP0E7K4_9MAGN</name>
<dbReference type="SUPFAM" id="SSF48452">
    <property type="entry name" value="TPR-like"/>
    <property type="match status" value="1"/>
</dbReference>
<evidence type="ECO:0000313" key="8">
    <source>
        <dbReference type="EMBL" id="KAK9086287.1"/>
    </source>
</evidence>
<dbReference type="Pfam" id="PF13041">
    <property type="entry name" value="PPR_2"/>
    <property type="match status" value="1"/>
</dbReference>
<dbReference type="Gene3D" id="1.25.40.10">
    <property type="entry name" value="Tetratricopeptide repeat domain"/>
    <property type="match status" value="2"/>
</dbReference>
<dbReference type="Pfam" id="PF01535">
    <property type="entry name" value="PPR"/>
    <property type="match status" value="2"/>
</dbReference>
<feature type="region of interest" description="Disordered" evidence="7">
    <location>
        <begin position="1"/>
        <end position="51"/>
    </location>
</feature>
<evidence type="ECO:0008006" key="10">
    <source>
        <dbReference type="Google" id="ProtNLM"/>
    </source>
</evidence>
<dbReference type="InterPro" id="IPR011990">
    <property type="entry name" value="TPR-like_helical_dom_sf"/>
</dbReference>
<reference evidence="8 9" key="1">
    <citation type="submission" date="2024-01" db="EMBL/GenBank/DDBJ databases">
        <title>Genome assemblies of Stephania.</title>
        <authorList>
            <person name="Yang L."/>
        </authorList>
    </citation>
    <scope>NUCLEOTIDE SEQUENCE [LARGE SCALE GENOMIC DNA]</scope>
    <source>
        <strain evidence="8">YNDBR</strain>
        <tissue evidence="8">Leaf</tissue>
    </source>
</reference>
<evidence type="ECO:0000256" key="4">
    <source>
        <dbReference type="ARBA" id="ARBA00022946"/>
    </source>
</evidence>
<evidence type="ECO:0000256" key="7">
    <source>
        <dbReference type="SAM" id="MobiDB-lite"/>
    </source>
</evidence>
<dbReference type="GO" id="GO:0005739">
    <property type="term" value="C:mitochondrion"/>
    <property type="evidence" value="ECO:0007669"/>
    <property type="project" value="UniProtKB-SubCell"/>
</dbReference>
<dbReference type="FunFam" id="1.25.40.10:FF:000385">
    <property type="entry name" value="Pentatricopeptide repeat-containing protein mitochondrial"/>
    <property type="match status" value="1"/>
</dbReference>
<feature type="compositionally biased region" description="Basic residues" evidence="7">
    <location>
        <begin position="7"/>
        <end position="21"/>
    </location>
</feature>
<accession>A0AAP0E7K4</accession>
<feature type="compositionally biased region" description="Basic and acidic residues" evidence="7">
    <location>
        <begin position="42"/>
        <end position="51"/>
    </location>
</feature>